<dbReference type="Gene3D" id="3.40.50.2300">
    <property type="match status" value="2"/>
</dbReference>
<dbReference type="EMBL" id="CAFBRC010000004">
    <property type="protein sequence ID" value="CAB5071213.1"/>
    <property type="molecule type" value="Genomic_DNA"/>
</dbReference>
<evidence type="ECO:0000313" key="4">
    <source>
        <dbReference type="EMBL" id="CAB5071213.1"/>
    </source>
</evidence>
<protein>
    <submittedName>
        <fullName evidence="3">Unannotated protein</fullName>
    </submittedName>
</protein>
<evidence type="ECO:0000256" key="1">
    <source>
        <dbReference type="ARBA" id="ARBA00022729"/>
    </source>
</evidence>
<dbReference type="PANTHER" id="PTHR43208:SF1">
    <property type="entry name" value="ABC TRANSPORTER SUBSTRATE-BINDING PROTEIN"/>
    <property type="match status" value="1"/>
</dbReference>
<reference evidence="3" key="1">
    <citation type="submission" date="2020-05" db="EMBL/GenBank/DDBJ databases">
        <authorList>
            <person name="Chiriac C."/>
            <person name="Salcher M."/>
            <person name="Ghai R."/>
            <person name="Kavagutti S V."/>
        </authorList>
    </citation>
    <scope>NUCLEOTIDE SEQUENCE</scope>
</reference>
<organism evidence="3">
    <name type="scientific">freshwater metagenome</name>
    <dbReference type="NCBI Taxonomy" id="449393"/>
    <lineage>
        <taxon>unclassified sequences</taxon>
        <taxon>metagenomes</taxon>
        <taxon>ecological metagenomes</taxon>
    </lineage>
</organism>
<name>A0A6J6NZA4_9ZZZZ</name>
<dbReference type="AlphaFoldDB" id="A0A6J6NZA4"/>
<dbReference type="CDD" id="cd19963">
    <property type="entry name" value="PBP1_BMP-like"/>
    <property type="match status" value="1"/>
</dbReference>
<dbReference type="InterPro" id="IPR052910">
    <property type="entry name" value="ABC-Purine-Binding"/>
</dbReference>
<dbReference type="PANTHER" id="PTHR43208">
    <property type="entry name" value="ABC TRANSPORTER SUBSTRATE-BINDING PROTEIN"/>
    <property type="match status" value="1"/>
</dbReference>
<proteinExistence type="predicted"/>
<sequence>MEIPLKRRALAVVAGVTAVLLAACSSSTSSSTAAADAAPAKEKLKVAFVYIGVPGDAGWTYMHDQGRLEMEAALGDQVESTAVENVPEGPAGKKTFEDLARQGYKLIFGTSFGYMDQMLEVAAAYPDVKFMHATGYKTSANMGTYFGAAEEARYLSGMIAASVSKTGRLGYVAAFPIPEVVRGINAFELGAQAINPKATTKVVWTSTWYDPTIESKAAQSLLNAGVDVLAQHQDSPATGQAAEAVGARWLSYNSNMQTLAPKAWAGGPGWDWGPFYTAQAKAVIDGTWKSEQYYGNMKDGLVKLFGPAEDVPADAAAAVKAAQDAFVAGTAHPFDGPIADQAGKTQVAQGATAPMDALMSMQYFVKGVQGTIAK</sequence>
<evidence type="ECO:0000259" key="2">
    <source>
        <dbReference type="Pfam" id="PF02608"/>
    </source>
</evidence>
<dbReference type="Pfam" id="PF02608">
    <property type="entry name" value="Bmp"/>
    <property type="match status" value="1"/>
</dbReference>
<dbReference type="PROSITE" id="PS51257">
    <property type="entry name" value="PROKAR_LIPOPROTEIN"/>
    <property type="match status" value="1"/>
</dbReference>
<gene>
    <name evidence="3" type="ORF">UFOPK2423_00621</name>
    <name evidence="4" type="ORF">UFOPK4367_00100</name>
</gene>
<accession>A0A6J6NZA4</accession>
<feature type="domain" description="ABC transporter substrate-binding protein PnrA-like" evidence="2">
    <location>
        <begin position="44"/>
        <end position="305"/>
    </location>
</feature>
<evidence type="ECO:0000313" key="3">
    <source>
        <dbReference type="EMBL" id="CAB4691667.1"/>
    </source>
</evidence>
<dbReference type="EMBL" id="CAEZXN010000010">
    <property type="protein sequence ID" value="CAB4691667.1"/>
    <property type="molecule type" value="Genomic_DNA"/>
</dbReference>
<dbReference type="GO" id="GO:0005886">
    <property type="term" value="C:plasma membrane"/>
    <property type="evidence" value="ECO:0007669"/>
    <property type="project" value="InterPro"/>
</dbReference>
<dbReference type="InterPro" id="IPR003760">
    <property type="entry name" value="PnrA-like"/>
</dbReference>
<keyword evidence="1" id="KW-0732">Signal</keyword>